<dbReference type="PANTHER" id="PTHR33472:SF24">
    <property type="entry name" value="VEGETATIVE CELL WALL PROTEIN GP1-LIKE"/>
    <property type="match status" value="1"/>
</dbReference>
<feature type="compositionally biased region" description="Polar residues" evidence="1">
    <location>
        <begin position="266"/>
        <end position="292"/>
    </location>
</feature>
<keyword evidence="3" id="KW-1185">Reference proteome</keyword>
<feature type="compositionally biased region" description="Polar residues" evidence="1">
    <location>
        <begin position="112"/>
        <end position="143"/>
    </location>
</feature>
<organism evidence="2 3">
    <name type="scientific">Anisodus tanguticus</name>
    <dbReference type="NCBI Taxonomy" id="243964"/>
    <lineage>
        <taxon>Eukaryota</taxon>
        <taxon>Viridiplantae</taxon>
        <taxon>Streptophyta</taxon>
        <taxon>Embryophyta</taxon>
        <taxon>Tracheophyta</taxon>
        <taxon>Spermatophyta</taxon>
        <taxon>Magnoliopsida</taxon>
        <taxon>eudicotyledons</taxon>
        <taxon>Gunneridae</taxon>
        <taxon>Pentapetalae</taxon>
        <taxon>asterids</taxon>
        <taxon>lamiids</taxon>
        <taxon>Solanales</taxon>
        <taxon>Solanaceae</taxon>
        <taxon>Solanoideae</taxon>
        <taxon>Hyoscyameae</taxon>
        <taxon>Anisodus</taxon>
    </lineage>
</organism>
<feature type="compositionally biased region" description="Polar residues" evidence="1">
    <location>
        <begin position="76"/>
        <end position="104"/>
    </location>
</feature>
<evidence type="ECO:0000313" key="2">
    <source>
        <dbReference type="EMBL" id="KAK4342007.1"/>
    </source>
</evidence>
<feature type="compositionally biased region" description="Polar residues" evidence="1">
    <location>
        <begin position="335"/>
        <end position="353"/>
    </location>
</feature>
<dbReference type="PANTHER" id="PTHR33472">
    <property type="entry name" value="OS01G0106600 PROTEIN"/>
    <property type="match status" value="1"/>
</dbReference>
<reference evidence="2" key="1">
    <citation type="submission" date="2023-12" db="EMBL/GenBank/DDBJ databases">
        <title>Genome assembly of Anisodus tanguticus.</title>
        <authorList>
            <person name="Wang Y.-J."/>
        </authorList>
    </citation>
    <scope>NUCLEOTIDE SEQUENCE</scope>
    <source>
        <strain evidence="2">KB-2021</strain>
        <tissue evidence="2">Leaf</tissue>
    </source>
</reference>
<feature type="compositionally biased region" description="Polar residues" evidence="1">
    <location>
        <begin position="57"/>
        <end position="69"/>
    </location>
</feature>
<name>A0AAE1USY9_9SOLA</name>
<dbReference type="EMBL" id="JAVYJV010000021">
    <property type="protein sequence ID" value="KAK4342007.1"/>
    <property type="molecule type" value="Genomic_DNA"/>
</dbReference>
<comment type="caution">
    <text evidence="2">The sequence shown here is derived from an EMBL/GenBank/DDBJ whole genome shotgun (WGS) entry which is preliminary data.</text>
</comment>
<feature type="compositionally biased region" description="Low complexity" evidence="1">
    <location>
        <begin position="144"/>
        <end position="156"/>
    </location>
</feature>
<feature type="compositionally biased region" description="Low complexity" evidence="1">
    <location>
        <begin position="197"/>
        <end position="239"/>
    </location>
</feature>
<feature type="compositionally biased region" description="Low complexity" evidence="1">
    <location>
        <begin position="15"/>
        <end position="56"/>
    </location>
</feature>
<dbReference type="AlphaFoldDB" id="A0AAE1USY9"/>
<feature type="compositionally biased region" description="Basic and acidic residues" evidence="1">
    <location>
        <begin position="395"/>
        <end position="407"/>
    </location>
</feature>
<proteinExistence type="predicted"/>
<feature type="region of interest" description="Disordered" evidence="1">
    <location>
        <begin position="505"/>
        <end position="537"/>
    </location>
</feature>
<protein>
    <submittedName>
        <fullName evidence="2">Uncharacterized protein</fullName>
    </submittedName>
</protein>
<feature type="compositionally biased region" description="Basic and acidic residues" evidence="1">
    <location>
        <begin position="367"/>
        <end position="387"/>
    </location>
</feature>
<evidence type="ECO:0000313" key="3">
    <source>
        <dbReference type="Proteomes" id="UP001291623"/>
    </source>
</evidence>
<dbReference type="Proteomes" id="UP001291623">
    <property type="component" value="Unassembled WGS sequence"/>
</dbReference>
<feature type="compositionally biased region" description="Polar residues" evidence="1">
    <location>
        <begin position="169"/>
        <end position="196"/>
    </location>
</feature>
<feature type="region of interest" description="Disordered" evidence="1">
    <location>
        <begin position="1"/>
        <end position="438"/>
    </location>
</feature>
<feature type="compositionally biased region" description="Polar residues" evidence="1">
    <location>
        <begin position="410"/>
        <end position="437"/>
    </location>
</feature>
<gene>
    <name evidence="2" type="ORF">RND71_037823</name>
</gene>
<feature type="compositionally biased region" description="Polar residues" evidence="1">
    <location>
        <begin position="241"/>
        <end position="258"/>
    </location>
</feature>
<evidence type="ECO:0000256" key="1">
    <source>
        <dbReference type="SAM" id="MobiDB-lite"/>
    </source>
</evidence>
<sequence length="645" mass="68816">MATRRSSFRFRLPWSQDESASPQAPASQPSTRPNASTAPSTTTRPAAGLQPAAQAASRTNLSIAESPTSNQPPNPTKNTIPGIPTSPTQAGTKKNNQLPNTSTTPPRPIEPSATSMNLTPAAETQTPLQPSNMNSISTNSPARPTSQTTTSNPTTPKIAQRPPFRPAGSASSPKNRVSRNESQPSSPPQATNKSRISSPPASPSDAATKSRASQSLSSSRSAPKSPATTPTSSPARKAPQVLSTKTSQEYSNSPSVVKTQMREKNQAATLPTSPPKSLQEISGPSSKSTQARSPIRDNKEPTEQMEIQTKKATMSDEAKVSFTDKAMQPSEVSALKSTMTGPTEGPQSSSITGESKMLKESASNIQETKEVVHETRGKDYGAGEKARQVQSKQADIVKQEEATKDHPVSNGRQMRASASQTRNKTIATGSSQKTAVSNEPHIPLHKEINDNISKVLNRVAVGDGTQETGKTPLNVITLAGDNRGASMQLGSDSSTKKGRIHIHRGYKINPDESADATTDGEGSSKRRRSSKDAKAKEDQTIAAYINCSIQGINNSISFNSSITEINPGVHMSIPGMPSEPVYSGEKTGLFEAHKAESSVTPARTIRRRCLKGLFLESSDSDPDKPEKPRRHDVSNKEFSYVILMV</sequence>
<accession>A0AAE1USY9</accession>